<evidence type="ECO:0000313" key="3">
    <source>
        <dbReference type="Proteomes" id="UP000093111"/>
    </source>
</evidence>
<gene>
    <name evidence="2" type="ORF">ADU59_25550</name>
</gene>
<dbReference type="InterPro" id="IPR029063">
    <property type="entry name" value="SAM-dependent_MTases_sf"/>
</dbReference>
<name>A0A1C7NUT8_9HYPH</name>
<dbReference type="STRING" id="1612624.ADU59_25550"/>
<dbReference type="Proteomes" id="UP000093111">
    <property type="component" value="Unassembled WGS sequence"/>
</dbReference>
<protein>
    <recommendedName>
        <fullName evidence="1">Methyltransferase type 11 domain-containing protein</fullName>
    </recommendedName>
</protein>
<sequence length="248" mass="27563">MAIDASDHITETNRNAWNAQRFDAWVAAFGSPEAEAAKIVAEPERVLRRLSPYLGDVAGKRICNVQGSHGRVAVALARLGAELLVIDFSEENRRFALALAKAAGVTIDYALCDIMEADNLGRAHTFDVLVLELGILHYHQDLDRFFATMRKLATDRGMLLLNEFHPVQRKLFWADGPHDYFQTDLIEADVPNPDIAGASLGRCLYRFWTMGDVLTAIIKAGFTITRLEEHPDWTDSTIPGSFTLVAHA</sequence>
<evidence type="ECO:0000313" key="2">
    <source>
        <dbReference type="EMBL" id="OBZ92740.1"/>
    </source>
</evidence>
<dbReference type="Pfam" id="PF08241">
    <property type="entry name" value="Methyltransf_11"/>
    <property type="match status" value="1"/>
</dbReference>
<feature type="domain" description="Methyltransferase type 11" evidence="1">
    <location>
        <begin position="69"/>
        <end position="160"/>
    </location>
</feature>
<keyword evidence="3" id="KW-1185">Reference proteome</keyword>
<reference evidence="2 3" key="1">
    <citation type="journal article" date="2016" name="Syst. Appl. Microbiol.">
        <title>Pararhizobium polonicum sp. nov. isolated from tumors on stone fruit rootstocks.</title>
        <authorList>
            <person name="Pulawska J."/>
            <person name="Kuzmanovic N."/>
            <person name="Willems A."/>
            <person name="Pothier J.F."/>
        </authorList>
    </citation>
    <scope>NUCLEOTIDE SEQUENCE [LARGE SCALE GENOMIC DNA]</scope>
    <source>
        <strain evidence="2 3">F5.1</strain>
    </source>
</reference>
<dbReference type="OrthoDB" id="8385759at2"/>
<comment type="caution">
    <text evidence="2">The sequence shown here is derived from an EMBL/GenBank/DDBJ whole genome shotgun (WGS) entry which is preliminary data.</text>
</comment>
<proteinExistence type="predicted"/>
<organism evidence="2 3">
    <name type="scientific">Pararhizobium polonicum</name>
    <dbReference type="NCBI Taxonomy" id="1612624"/>
    <lineage>
        <taxon>Bacteria</taxon>
        <taxon>Pseudomonadati</taxon>
        <taxon>Pseudomonadota</taxon>
        <taxon>Alphaproteobacteria</taxon>
        <taxon>Hyphomicrobiales</taxon>
        <taxon>Rhizobiaceae</taxon>
        <taxon>Rhizobium/Agrobacterium group</taxon>
        <taxon>Pararhizobium</taxon>
    </lineage>
</organism>
<dbReference type="AlphaFoldDB" id="A0A1C7NUT8"/>
<evidence type="ECO:0000259" key="1">
    <source>
        <dbReference type="Pfam" id="PF08241"/>
    </source>
</evidence>
<dbReference type="SUPFAM" id="SSF53335">
    <property type="entry name" value="S-adenosyl-L-methionine-dependent methyltransferases"/>
    <property type="match status" value="1"/>
</dbReference>
<dbReference type="EMBL" id="LGLV01000018">
    <property type="protein sequence ID" value="OBZ92740.1"/>
    <property type="molecule type" value="Genomic_DNA"/>
</dbReference>
<dbReference type="RefSeq" id="WP_068957927.1">
    <property type="nucleotide sequence ID" value="NZ_LGLV01000018.1"/>
</dbReference>
<dbReference type="InterPro" id="IPR013216">
    <property type="entry name" value="Methyltransf_11"/>
</dbReference>
<accession>A0A1C7NUT8</accession>
<dbReference type="Gene3D" id="3.40.50.150">
    <property type="entry name" value="Vaccinia Virus protein VP39"/>
    <property type="match status" value="1"/>
</dbReference>
<dbReference type="GO" id="GO:0008757">
    <property type="term" value="F:S-adenosylmethionine-dependent methyltransferase activity"/>
    <property type="evidence" value="ECO:0007669"/>
    <property type="project" value="InterPro"/>
</dbReference>